<dbReference type="PROSITE" id="PS50943">
    <property type="entry name" value="HTH_CROC1"/>
    <property type="match status" value="1"/>
</dbReference>
<evidence type="ECO:0000259" key="2">
    <source>
        <dbReference type="PROSITE" id="PS50943"/>
    </source>
</evidence>
<dbReference type="CDD" id="cd02209">
    <property type="entry name" value="cupin_XRE_C"/>
    <property type="match status" value="1"/>
</dbReference>
<dbReference type="GO" id="GO:0003677">
    <property type="term" value="F:DNA binding"/>
    <property type="evidence" value="ECO:0007669"/>
    <property type="project" value="UniProtKB-KW"/>
</dbReference>
<dbReference type="Pfam" id="PF01381">
    <property type="entry name" value="HTH_3"/>
    <property type="match status" value="1"/>
</dbReference>
<dbReference type="SUPFAM" id="SSF51182">
    <property type="entry name" value="RmlC-like cupins"/>
    <property type="match status" value="1"/>
</dbReference>
<evidence type="ECO:0000313" key="4">
    <source>
        <dbReference type="Proteomes" id="UP000032068"/>
    </source>
</evidence>
<dbReference type="EMBL" id="JXQW01000041">
    <property type="protein sequence ID" value="KIP98452.1"/>
    <property type="molecule type" value="Genomic_DNA"/>
</dbReference>
<name>A0A0D0KK85_9PSED</name>
<gene>
    <name evidence="3" type="ORF">RU08_15705</name>
</gene>
<dbReference type="InterPro" id="IPR001387">
    <property type="entry name" value="Cro/C1-type_HTH"/>
</dbReference>
<dbReference type="CDD" id="cd00093">
    <property type="entry name" value="HTH_XRE"/>
    <property type="match status" value="1"/>
</dbReference>
<proteinExistence type="predicted"/>
<organism evidence="3 4">
    <name type="scientific">Pseudomonas fulva</name>
    <dbReference type="NCBI Taxonomy" id="47880"/>
    <lineage>
        <taxon>Bacteria</taxon>
        <taxon>Pseudomonadati</taxon>
        <taxon>Pseudomonadota</taxon>
        <taxon>Gammaproteobacteria</taxon>
        <taxon>Pseudomonadales</taxon>
        <taxon>Pseudomonadaceae</taxon>
        <taxon>Pseudomonas</taxon>
    </lineage>
</organism>
<dbReference type="PANTHER" id="PTHR46797">
    <property type="entry name" value="HTH-TYPE TRANSCRIPTIONAL REGULATOR"/>
    <property type="match status" value="1"/>
</dbReference>
<keyword evidence="1 3" id="KW-0238">DNA-binding</keyword>
<dbReference type="AlphaFoldDB" id="A0A0D0KK85"/>
<accession>A0A0D0KK85</accession>
<comment type="caution">
    <text evidence="3">The sequence shown here is derived from an EMBL/GenBank/DDBJ whole genome shotgun (WGS) entry which is preliminary data.</text>
</comment>
<sequence length="188" mass="20340">MTADRIGERLRRYRRAAGKTLNQVAADAGLTASFLSQAERNLTGVSISSLASIAKSLNIPLNALFDQPAQAQPDSHVSERVRYTVGGQLLAYERLSSSFPGNSINAVKMNIPVGYQSELIAHEGVEFSYVLAGQIVYTIEGRDYILGPGDSVHFDAGKLHRLANATDAPAEVLTMTTMALFDDRPTIE</sequence>
<dbReference type="OrthoDB" id="9805356at2"/>
<dbReference type="PANTHER" id="PTHR46797:SF25">
    <property type="entry name" value="TRANSCRIPTIONAL REGULATOR"/>
    <property type="match status" value="1"/>
</dbReference>
<dbReference type="InterPro" id="IPR010982">
    <property type="entry name" value="Lambda_DNA-bd_dom_sf"/>
</dbReference>
<dbReference type="InterPro" id="IPR013096">
    <property type="entry name" value="Cupin_2"/>
</dbReference>
<dbReference type="GO" id="GO:0005829">
    <property type="term" value="C:cytosol"/>
    <property type="evidence" value="ECO:0007669"/>
    <property type="project" value="TreeGrafter"/>
</dbReference>
<protein>
    <submittedName>
        <fullName evidence="3">DNA-binding protein</fullName>
    </submittedName>
</protein>
<dbReference type="GO" id="GO:0003700">
    <property type="term" value="F:DNA-binding transcription factor activity"/>
    <property type="evidence" value="ECO:0007669"/>
    <property type="project" value="TreeGrafter"/>
</dbReference>
<dbReference type="Gene3D" id="1.10.260.40">
    <property type="entry name" value="lambda repressor-like DNA-binding domains"/>
    <property type="match status" value="1"/>
</dbReference>
<evidence type="ECO:0000256" key="1">
    <source>
        <dbReference type="ARBA" id="ARBA00023125"/>
    </source>
</evidence>
<dbReference type="Pfam" id="PF07883">
    <property type="entry name" value="Cupin_2"/>
    <property type="match status" value="1"/>
</dbReference>
<dbReference type="Proteomes" id="UP000032068">
    <property type="component" value="Unassembled WGS sequence"/>
</dbReference>
<reference evidence="3 4" key="1">
    <citation type="submission" date="2014-12" db="EMBL/GenBank/DDBJ databases">
        <title>16Stimator: statistical estimation of ribosomal gene copy numbers from draft genome assemblies.</title>
        <authorList>
            <person name="Perisin M.A."/>
            <person name="Vetter M."/>
            <person name="Gilbert J.A."/>
            <person name="Bergelson J."/>
        </authorList>
    </citation>
    <scope>NUCLEOTIDE SEQUENCE [LARGE SCALE GENOMIC DNA]</scope>
    <source>
        <strain evidence="3 4">MEJ086</strain>
    </source>
</reference>
<dbReference type="SMART" id="SM00530">
    <property type="entry name" value="HTH_XRE"/>
    <property type="match status" value="1"/>
</dbReference>
<dbReference type="SUPFAM" id="SSF47413">
    <property type="entry name" value="lambda repressor-like DNA-binding domains"/>
    <property type="match status" value="1"/>
</dbReference>
<dbReference type="InterPro" id="IPR050807">
    <property type="entry name" value="TransReg_Diox_bact_type"/>
</dbReference>
<dbReference type="Gene3D" id="2.60.120.10">
    <property type="entry name" value="Jelly Rolls"/>
    <property type="match status" value="1"/>
</dbReference>
<dbReference type="InterPro" id="IPR011051">
    <property type="entry name" value="RmlC_Cupin_sf"/>
</dbReference>
<feature type="domain" description="HTH cro/C1-type" evidence="2">
    <location>
        <begin position="10"/>
        <end position="64"/>
    </location>
</feature>
<dbReference type="InterPro" id="IPR014710">
    <property type="entry name" value="RmlC-like_jellyroll"/>
</dbReference>
<evidence type="ECO:0000313" key="3">
    <source>
        <dbReference type="EMBL" id="KIP98452.1"/>
    </source>
</evidence>
<dbReference type="RefSeq" id="WP_042554772.1">
    <property type="nucleotide sequence ID" value="NZ_JXQW01000041.1"/>
</dbReference>